<feature type="compositionally biased region" description="Basic and acidic residues" evidence="1">
    <location>
        <begin position="623"/>
        <end position="640"/>
    </location>
</feature>
<organism evidence="2 3">
    <name type="scientific">Trematosphaeria pertusa</name>
    <dbReference type="NCBI Taxonomy" id="390896"/>
    <lineage>
        <taxon>Eukaryota</taxon>
        <taxon>Fungi</taxon>
        <taxon>Dikarya</taxon>
        <taxon>Ascomycota</taxon>
        <taxon>Pezizomycotina</taxon>
        <taxon>Dothideomycetes</taxon>
        <taxon>Pleosporomycetidae</taxon>
        <taxon>Pleosporales</taxon>
        <taxon>Massarineae</taxon>
        <taxon>Trematosphaeriaceae</taxon>
        <taxon>Trematosphaeria</taxon>
    </lineage>
</organism>
<feature type="compositionally biased region" description="Polar residues" evidence="1">
    <location>
        <begin position="592"/>
        <end position="604"/>
    </location>
</feature>
<feature type="compositionally biased region" description="Acidic residues" evidence="1">
    <location>
        <begin position="571"/>
        <end position="584"/>
    </location>
</feature>
<dbReference type="EMBL" id="ML987204">
    <property type="protein sequence ID" value="KAF2243893.1"/>
    <property type="molecule type" value="Genomic_DNA"/>
</dbReference>
<gene>
    <name evidence="2" type="ORF">BU26DRAFT_509658</name>
</gene>
<evidence type="ECO:0000313" key="2">
    <source>
        <dbReference type="EMBL" id="KAF2243893.1"/>
    </source>
</evidence>
<name>A0A6A6I200_9PLEO</name>
<reference evidence="2" key="1">
    <citation type="journal article" date="2020" name="Stud. Mycol.">
        <title>101 Dothideomycetes genomes: a test case for predicting lifestyles and emergence of pathogens.</title>
        <authorList>
            <person name="Haridas S."/>
            <person name="Albert R."/>
            <person name="Binder M."/>
            <person name="Bloem J."/>
            <person name="Labutti K."/>
            <person name="Salamov A."/>
            <person name="Andreopoulos B."/>
            <person name="Baker S."/>
            <person name="Barry K."/>
            <person name="Bills G."/>
            <person name="Bluhm B."/>
            <person name="Cannon C."/>
            <person name="Castanera R."/>
            <person name="Culley D."/>
            <person name="Daum C."/>
            <person name="Ezra D."/>
            <person name="Gonzalez J."/>
            <person name="Henrissat B."/>
            <person name="Kuo A."/>
            <person name="Liang C."/>
            <person name="Lipzen A."/>
            <person name="Lutzoni F."/>
            <person name="Magnuson J."/>
            <person name="Mondo S."/>
            <person name="Nolan M."/>
            <person name="Ohm R."/>
            <person name="Pangilinan J."/>
            <person name="Park H.-J."/>
            <person name="Ramirez L."/>
            <person name="Alfaro M."/>
            <person name="Sun H."/>
            <person name="Tritt A."/>
            <person name="Yoshinaga Y."/>
            <person name="Zwiers L.-H."/>
            <person name="Turgeon B."/>
            <person name="Goodwin S."/>
            <person name="Spatafora J."/>
            <person name="Crous P."/>
            <person name="Grigoriev I."/>
        </authorList>
    </citation>
    <scope>NUCLEOTIDE SEQUENCE</scope>
    <source>
        <strain evidence="2">CBS 122368</strain>
    </source>
</reference>
<dbReference type="GeneID" id="54580492"/>
<dbReference type="Proteomes" id="UP000800094">
    <property type="component" value="Unassembled WGS sequence"/>
</dbReference>
<feature type="region of interest" description="Disordered" evidence="1">
    <location>
        <begin position="534"/>
        <end position="640"/>
    </location>
</feature>
<evidence type="ECO:0000256" key="1">
    <source>
        <dbReference type="SAM" id="MobiDB-lite"/>
    </source>
</evidence>
<evidence type="ECO:0000313" key="3">
    <source>
        <dbReference type="Proteomes" id="UP000800094"/>
    </source>
</evidence>
<accession>A0A6A6I200</accession>
<protein>
    <submittedName>
        <fullName evidence="2">Uncharacterized protein</fullName>
    </submittedName>
</protein>
<dbReference type="OrthoDB" id="3774942at2759"/>
<proteinExistence type="predicted"/>
<dbReference type="RefSeq" id="XP_033678897.1">
    <property type="nucleotide sequence ID" value="XM_033827162.1"/>
</dbReference>
<sequence length="640" mass="72167">MAVVEARAQGPFQFPRPSLASFASTVTTFAYVSGSNGTRNILKSLSTTPEKYLRNAINPPGIRRSLFRALWTRSMTRAVPGMGNSDGVKLVDIDLKKEDELDDVLAKTQTLRSRPNRLQKEWETLRNINISGALEKTLLIRCTPNLLEDTLAKEELDGYLVDTLWYRATPFTQLHLGLIIEVEPHAIPQVRSNLVRSTIFPKHWLPSSVAKIAEELQAARWIKEIAQLFPGIEDNGVRPPHTSRAITHEPTFINIRRGGFSLNLDLSSLTPRRDERSAEEMLVYKIIEDPDFSLMARWKPGHAAWSGGYVREDIDLPEGTDFFAQKFFAEKLRFEAAKNGALPPPPRFRFMQQSALRDFDKMAKAENEEAHTGERDRLLRCKIEHNIPDVATTEKEEKALRKIKLQTLEDAGILSFSNDAIKTLLKIEMDGILANGDDADFDGKLISDIVSVYSGDIDEEYWNLPSTMEVLMNNKHQEAIEKWIPSPSATMHQDLGHGHELEETEETFDEIYEEFLRKEENLGEGEMMFSNLHKLGQPGFDAEDDEIPEREPGFYSNILSDMSSFTSSSASDEDETDDIEEDENSDVKHDTPPSSTTKANSEDGQTTDEDLLCVDTSCGAFEENGHEHKSGPRRDSGYKG</sequence>
<keyword evidence="3" id="KW-1185">Reference proteome</keyword>
<dbReference type="AlphaFoldDB" id="A0A6A6I200"/>
<feature type="compositionally biased region" description="Low complexity" evidence="1">
    <location>
        <begin position="560"/>
        <end position="570"/>
    </location>
</feature>